<dbReference type="PANTHER" id="PTHR41247">
    <property type="entry name" value="HTH-TYPE TRANSCRIPTIONAL REPRESSOR YCNK"/>
    <property type="match status" value="1"/>
</dbReference>
<dbReference type="GO" id="GO:0003700">
    <property type="term" value="F:DNA-binding transcription factor activity"/>
    <property type="evidence" value="ECO:0007669"/>
    <property type="project" value="InterPro"/>
</dbReference>
<evidence type="ECO:0000256" key="1">
    <source>
        <dbReference type="ARBA" id="ARBA00023015"/>
    </source>
</evidence>
<dbReference type="PANTHER" id="PTHR41247:SF1">
    <property type="entry name" value="HTH-TYPE TRANSCRIPTIONAL REPRESSOR YCNK"/>
    <property type="match status" value="1"/>
</dbReference>
<evidence type="ECO:0000256" key="2">
    <source>
        <dbReference type="ARBA" id="ARBA00023163"/>
    </source>
</evidence>
<keyword evidence="2" id="KW-0804">Transcription</keyword>
<dbReference type="KEGG" id="blen:NCTC4824_02347"/>
<evidence type="ECO:0000259" key="3">
    <source>
        <dbReference type="PROSITE" id="PS51000"/>
    </source>
</evidence>
<dbReference type="Proteomes" id="UP000249134">
    <property type="component" value="Chromosome 1"/>
</dbReference>
<dbReference type="AlphaFoldDB" id="A0A2X4W8Q7"/>
<gene>
    <name evidence="4" type="primary">ycnK</name>
    <name evidence="4" type="ORF">NCTC4824_02347</name>
</gene>
<keyword evidence="5" id="KW-1185">Reference proteome</keyword>
<dbReference type="SMART" id="SM00420">
    <property type="entry name" value="HTH_DEOR"/>
    <property type="match status" value="1"/>
</dbReference>
<reference evidence="4 5" key="1">
    <citation type="submission" date="2018-06" db="EMBL/GenBank/DDBJ databases">
        <authorList>
            <consortium name="Pathogen Informatics"/>
            <person name="Doyle S."/>
        </authorList>
    </citation>
    <scope>NUCLEOTIDE SEQUENCE [LARGE SCALE GENOMIC DNA]</scope>
    <source>
        <strain evidence="4 5">NCTC4824</strain>
    </source>
</reference>
<dbReference type="Gene3D" id="1.10.10.10">
    <property type="entry name" value="Winged helix-like DNA-binding domain superfamily/Winged helix DNA-binding domain"/>
    <property type="match status" value="1"/>
</dbReference>
<sequence>MLPIERRQQILTWLQQEESLRIAEISNRLNVSEMTVYRDLKPLIDEKKILKTSNGITLSVESYASTNTCSYCYKPTNSRLSVQLIKNNQQVENTCCAHCGLLRYQDIAEEVAQIICQDFLKDTTISAKMATFLLNADLSLNCCQPQVIPFDSLQQAEKFQKGFGGNIYSFEEAMSAIHKEMNGQTHCHSKM</sequence>
<dbReference type="InterPro" id="IPR036390">
    <property type="entry name" value="WH_DNA-bd_sf"/>
</dbReference>
<proteinExistence type="predicted"/>
<dbReference type="Gene3D" id="3.30.70.2050">
    <property type="match status" value="1"/>
</dbReference>
<keyword evidence="1" id="KW-0805">Transcription regulation</keyword>
<name>A0A2X4W8Q7_LEDLE</name>
<dbReference type="EMBL" id="LS483476">
    <property type="protein sequence ID" value="SQI59383.1"/>
    <property type="molecule type" value="Genomic_DNA"/>
</dbReference>
<dbReference type="SUPFAM" id="SSF46785">
    <property type="entry name" value="Winged helix' DNA-binding domain"/>
    <property type="match status" value="1"/>
</dbReference>
<evidence type="ECO:0000313" key="4">
    <source>
        <dbReference type="EMBL" id="SQI59383.1"/>
    </source>
</evidence>
<dbReference type="SUPFAM" id="SSF160387">
    <property type="entry name" value="NosL/MerB-like"/>
    <property type="match status" value="1"/>
</dbReference>
<dbReference type="Pfam" id="PF05573">
    <property type="entry name" value="NosL"/>
    <property type="match status" value="1"/>
</dbReference>
<dbReference type="InterPro" id="IPR036388">
    <property type="entry name" value="WH-like_DNA-bd_sf"/>
</dbReference>
<dbReference type="STRING" id="1348624.GCA_001591545_01398"/>
<dbReference type="InterPro" id="IPR008719">
    <property type="entry name" value="N2O_reductase_NosL"/>
</dbReference>
<dbReference type="InterPro" id="IPR001034">
    <property type="entry name" value="DeoR_HTH"/>
</dbReference>
<dbReference type="PROSITE" id="PS51000">
    <property type="entry name" value="HTH_DEOR_2"/>
    <property type="match status" value="1"/>
</dbReference>
<dbReference type="Pfam" id="PF08220">
    <property type="entry name" value="HTH_DeoR"/>
    <property type="match status" value="1"/>
</dbReference>
<protein>
    <submittedName>
        <fullName evidence="4">Transcriptional regulator</fullName>
    </submittedName>
</protein>
<evidence type="ECO:0000313" key="5">
    <source>
        <dbReference type="Proteomes" id="UP000249134"/>
    </source>
</evidence>
<feature type="domain" description="HTH deoR-type" evidence="3">
    <location>
        <begin position="3"/>
        <end position="58"/>
    </location>
</feature>
<accession>A0A2X4W8Q7</accession>
<dbReference type="RefSeq" id="WP_066138828.1">
    <property type="nucleotide sequence ID" value="NZ_CBCSGM010000001.1"/>
</dbReference>
<organism evidence="4 5">
    <name type="scientific">Lederbergia lenta</name>
    <name type="common">Bacillus lentus</name>
    <dbReference type="NCBI Taxonomy" id="1467"/>
    <lineage>
        <taxon>Bacteria</taxon>
        <taxon>Bacillati</taxon>
        <taxon>Bacillota</taxon>
        <taxon>Bacilli</taxon>
        <taxon>Bacillales</taxon>
        <taxon>Bacillaceae</taxon>
        <taxon>Lederbergia</taxon>
    </lineage>
</organism>